<dbReference type="OMA" id="TTGWFNT"/>
<evidence type="ECO:0000256" key="6">
    <source>
        <dbReference type="ARBA" id="ARBA00023098"/>
    </source>
</evidence>
<dbReference type="GO" id="GO:0006644">
    <property type="term" value="P:phospholipid metabolic process"/>
    <property type="evidence" value="ECO:0007669"/>
    <property type="project" value="InterPro"/>
</dbReference>
<keyword evidence="8 12" id="KW-0472">Membrane</keyword>
<dbReference type="GeneID" id="20649105"/>
<feature type="domain" description="Phospholipid/glycerol acyltransferase" evidence="13">
    <location>
        <begin position="111"/>
        <end position="247"/>
    </location>
</feature>
<dbReference type="SMART" id="SM00563">
    <property type="entry name" value="PlsC"/>
    <property type="match status" value="1"/>
</dbReference>
<dbReference type="EMBL" id="JH159152">
    <property type="protein sequence ID" value="EGZ25349.1"/>
    <property type="molecule type" value="Genomic_DNA"/>
</dbReference>
<evidence type="ECO:0000256" key="5">
    <source>
        <dbReference type="ARBA" id="ARBA00022792"/>
    </source>
</evidence>
<comment type="subcellular location">
    <subcellularLocation>
        <location evidence="1">Mitochondrion inner membrane</location>
        <topology evidence="1">Peripheral membrane protein</topology>
        <orientation evidence="1">Intermembrane side</orientation>
    </subcellularLocation>
    <subcellularLocation>
        <location evidence="10">Mitochondrion outer membrane</location>
        <topology evidence="10">Peripheral membrane protein</topology>
        <orientation evidence="10">Intermembrane side</orientation>
    </subcellularLocation>
</comment>
<accession>G4YSB8</accession>
<evidence type="ECO:0000256" key="8">
    <source>
        <dbReference type="ARBA" id="ARBA00023136"/>
    </source>
</evidence>
<dbReference type="AlphaFoldDB" id="G4YSB8"/>
<keyword evidence="12" id="KW-1133">Transmembrane helix</keyword>
<keyword evidence="4" id="KW-1000">Mitochondrion outer membrane</keyword>
<evidence type="ECO:0000256" key="12">
    <source>
        <dbReference type="RuleBase" id="RU365062"/>
    </source>
</evidence>
<dbReference type="GO" id="GO:0008374">
    <property type="term" value="F:O-acyltransferase activity"/>
    <property type="evidence" value="ECO:0007669"/>
    <property type="project" value="TreeGrafter"/>
</dbReference>
<evidence type="ECO:0000256" key="10">
    <source>
        <dbReference type="ARBA" id="ARBA00024323"/>
    </source>
</evidence>
<dbReference type="SUPFAM" id="SSF69593">
    <property type="entry name" value="Glycerol-3-phosphate (1)-acyltransferase"/>
    <property type="match status" value="1"/>
</dbReference>
<evidence type="ECO:0000256" key="11">
    <source>
        <dbReference type="ARBA" id="ARBA00047906"/>
    </source>
</evidence>
<keyword evidence="6" id="KW-0443">Lipid metabolism</keyword>
<dbReference type="RefSeq" id="XP_009520637.1">
    <property type="nucleotide sequence ID" value="XM_009522342.1"/>
</dbReference>
<evidence type="ECO:0000256" key="3">
    <source>
        <dbReference type="ARBA" id="ARBA00022679"/>
    </source>
</evidence>
<dbReference type="Proteomes" id="UP000002640">
    <property type="component" value="Unassembled WGS sequence"/>
</dbReference>
<keyword evidence="7" id="KW-0496">Mitochondrion</keyword>
<proteinExistence type="inferred from homology"/>
<evidence type="ECO:0000313" key="15">
    <source>
        <dbReference type="Proteomes" id="UP000002640"/>
    </source>
</evidence>
<dbReference type="InterPro" id="IPR000872">
    <property type="entry name" value="Tafazzin"/>
</dbReference>
<evidence type="ECO:0000256" key="1">
    <source>
        <dbReference type="ARBA" id="ARBA00004137"/>
    </source>
</evidence>
<reference evidence="14 15" key="1">
    <citation type="journal article" date="2006" name="Science">
        <title>Phytophthora genome sequences uncover evolutionary origins and mechanisms of pathogenesis.</title>
        <authorList>
            <person name="Tyler B.M."/>
            <person name="Tripathy S."/>
            <person name="Zhang X."/>
            <person name="Dehal P."/>
            <person name="Jiang R.H."/>
            <person name="Aerts A."/>
            <person name="Arredondo F.D."/>
            <person name="Baxter L."/>
            <person name="Bensasson D."/>
            <person name="Beynon J.L."/>
            <person name="Chapman J."/>
            <person name="Damasceno C.M."/>
            <person name="Dorrance A.E."/>
            <person name="Dou D."/>
            <person name="Dickerman A.W."/>
            <person name="Dubchak I.L."/>
            <person name="Garbelotto M."/>
            <person name="Gijzen M."/>
            <person name="Gordon S.G."/>
            <person name="Govers F."/>
            <person name="Grunwald N.J."/>
            <person name="Huang W."/>
            <person name="Ivors K.L."/>
            <person name="Jones R.W."/>
            <person name="Kamoun S."/>
            <person name="Krampis K."/>
            <person name="Lamour K.H."/>
            <person name="Lee M.K."/>
            <person name="McDonald W.H."/>
            <person name="Medina M."/>
            <person name="Meijer H.J."/>
            <person name="Nordberg E.K."/>
            <person name="Maclean D.J."/>
            <person name="Ospina-Giraldo M.D."/>
            <person name="Morris P.F."/>
            <person name="Phuntumart V."/>
            <person name="Putnam N.H."/>
            <person name="Rash S."/>
            <person name="Rose J.K."/>
            <person name="Sakihama Y."/>
            <person name="Salamov A.A."/>
            <person name="Savidor A."/>
            <person name="Scheuring C.F."/>
            <person name="Smith B.M."/>
            <person name="Sobral B.W."/>
            <person name="Terry A."/>
            <person name="Torto-Alalibo T.A."/>
            <person name="Win J."/>
            <person name="Xu Z."/>
            <person name="Zhang H."/>
            <person name="Grigoriev I.V."/>
            <person name="Rokhsar D.S."/>
            <person name="Boore J.L."/>
        </authorList>
    </citation>
    <scope>NUCLEOTIDE SEQUENCE [LARGE SCALE GENOMIC DNA]</scope>
    <source>
        <strain evidence="14 15">P6497</strain>
    </source>
</reference>
<keyword evidence="15" id="KW-1185">Reference proteome</keyword>
<dbReference type="Pfam" id="PF01553">
    <property type="entry name" value="Acyltransferase"/>
    <property type="match status" value="1"/>
</dbReference>
<evidence type="ECO:0000313" key="14">
    <source>
        <dbReference type="EMBL" id="EGZ25349.1"/>
    </source>
</evidence>
<keyword evidence="9" id="KW-0012">Acyltransferase</keyword>
<evidence type="ECO:0000256" key="2">
    <source>
        <dbReference type="ARBA" id="ARBA00010524"/>
    </source>
</evidence>
<sequence>MLRRTAKPLAGSHLVRSLSLSALSIGAVSVGVGAVALYVDAPMADLGDGRYDGGRRPEVFPEWLHDVARVPIFGAATLTAKIYLQLLNRTKVEGAEHLIQQLEQRPKGTAVITVSNHSATVDDPAVFANMMPWRYAWPWNGRWSLASQEYCYTKGKLLSTVFFGAKTLPVKRGAGVDHQMIQAIFDKVQEGAWVHIFPEGKIVQHEALGGRPSPRREEIGRLKWGVGKLIARATTRPIVVPIYHYNMEQLMPQDEKNRLISVFPMTNLDLGVIVGEPLSFDDLFERYTDGRVVGDSPWETQEREKALYSAITRRIEDALLALEKKTHHKKQQQ</sequence>
<dbReference type="GO" id="GO:0005741">
    <property type="term" value="C:mitochondrial outer membrane"/>
    <property type="evidence" value="ECO:0007669"/>
    <property type="project" value="UniProtKB-SubCell"/>
</dbReference>
<keyword evidence="12" id="KW-0812">Transmembrane</keyword>
<dbReference type="InParanoid" id="G4YSB8"/>
<dbReference type="SMR" id="G4YSB8"/>
<evidence type="ECO:0000256" key="9">
    <source>
        <dbReference type="ARBA" id="ARBA00023315"/>
    </source>
</evidence>
<dbReference type="KEGG" id="psoj:PHYSODRAFT_350115"/>
<dbReference type="PANTHER" id="PTHR12497">
    <property type="entry name" value="TAZ PROTEIN TAFAZZIN"/>
    <property type="match status" value="1"/>
</dbReference>
<evidence type="ECO:0000256" key="7">
    <source>
        <dbReference type="ARBA" id="ARBA00023128"/>
    </source>
</evidence>
<dbReference type="GO" id="GO:0005743">
    <property type="term" value="C:mitochondrial inner membrane"/>
    <property type="evidence" value="ECO:0007669"/>
    <property type="project" value="UniProtKB-SubCell"/>
</dbReference>
<feature type="transmembrane region" description="Helical" evidence="12">
    <location>
        <begin position="20"/>
        <end position="39"/>
    </location>
</feature>
<comment type="catalytic activity">
    <reaction evidence="11">
        <text>1'-[1,2-diacyl-sn-glycero-3-phospho],3'-[1-acyl-sn-glycero-3-phospho]-glycerol + a 1,2-diacyl-sn-glycero-3-phosphocholine = a cardiolipin + a 1-acyl-sn-glycero-3-phosphocholine</text>
        <dbReference type="Rhea" id="RHEA:33731"/>
        <dbReference type="ChEBI" id="CHEBI:57643"/>
        <dbReference type="ChEBI" id="CHEBI:58168"/>
        <dbReference type="ChEBI" id="CHEBI:62237"/>
        <dbReference type="ChEBI" id="CHEBI:64743"/>
    </reaction>
    <physiologicalReaction direction="left-to-right" evidence="11">
        <dbReference type="Rhea" id="RHEA:33732"/>
    </physiologicalReaction>
    <physiologicalReaction direction="right-to-left" evidence="11">
        <dbReference type="Rhea" id="RHEA:33733"/>
    </physiologicalReaction>
</comment>
<organism evidence="14 15">
    <name type="scientific">Phytophthora sojae (strain P6497)</name>
    <name type="common">Soybean stem and root rot agent</name>
    <name type="synonym">Phytophthora megasperma f. sp. glycines</name>
    <dbReference type="NCBI Taxonomy" id="1094619"/>
    <lineage>
        <taxon>Eukaryota</taxon>
        <taxon>Sar</taxon>
        <taxon>Stramenopiles</taxon>
        <taxon>Oomycota</taxon>
        <taxon>Peronosporomycetes</taxon>
        <taxon>Peronosporales</taxon>
        <taxon>Peronosporaceae</taxon>
        <taxon>Phytophthora</taxon>
    </lineage>
</organism>
<keyword evidence="3" id="KW-0808">Transferase</keyword>
<keyword evidence="5" id="KW-0999">Mitochondrion inner membrane</keyword>
<dbReference type="PRINTS" id="PR00979">
    <property type="entry name" value="TAFAZZIN"/>
</dbReference>
<dbReference type="PANTHER" id="PTHR12497:SF0">
    <property type="entry name" value="TAFAZZIN"/>
    <property type="match status" value="1"/>
</dbReference>
<dbReference type="CDD" id="cd07989">
    <property type="entry name" value="LPLAT_AGPAT-like"/>
    <property type="match status" value="1"/>
</dbReference>
<gene>
    <name evidence="14" type="ORF">PHYSODRAFT_350115</name>
</gene>
<evidence type="ECO:0000256" key="4">
    <source>
        <dbReference type="ARBA" id="ARBA00022787"/>
    </source>
</evidence>
<protein>
    <recommendedName>
        <fullName evidence="12">Tafazzin family protein</fullName>
    </recommendedName>
</protein>
<evidence type="ECO:0000259" key="13">
    <source>
        <dbReference type="SMART" id="SM00563"/>
    </source>
</evidence>
<dbReference type="InterPro" id="IPR002123">
    <property type="entry name" value="Plipid/glycerol_acylTrfase"/>
</dbReference>
<comment type="similarity">
    <text evidence="2 12">Belongs to the taffazin family.</text>
</comment>
<dbReference type="STRING" id="1094619.G4YSB8"/>
<name>G4YSB8_PHYSP</name>